<evidence type="ECO:0000313" key="4">
    <source>
        <dbReference type="Proteomes" id="UP000610594"/>
    </source>
</evidence>
<dbReference type="InterPro" id="IPR013424">
    <property type="entry name" value="Ice-binding_C"/>
</dbReference>
<dbReference type="Pfam" id="PF07589">
    <property type="entry name" value="PEP-CTERM"/>
    <property type="match status" value="1"/>
</dbReference>
<name>A0ABX0MII9_9BURK</name>
<feature type="chain" id="PRO_5046364114" evidence="1">
    <location>
        <begin position="21"/>
        <end position="186"/>
    </location>
</feature>
<reference evidence="3 4" key="1">
    <citation type="submission" date="2019-10" db="EMBL/GenBank/DDBJ databases">
        <title>Taxonomy of Antarctic Massilia spp.: description of Massilia rubra sp. nov., Massilia aquatica sp. nov., Massilia mucilaginosa sp. nov., Massilia frigida sp. nov. isolated from streams, lakes and regoliths.</title>
        <authorList>
            <person name="Holochova P."/>
            <person name="Sedlacek I."/>
            <person name="Kralova S."/>
            <person name="Maslanova I."/>
            <person name="Busse H.-J."/>
            <person name="Stankova E."/>
            <person name="Vrbovska V."/>
            <person name="Kovarovic V."/>
            <person name="Bartak M."/>
            <person name="Svec P."/>
            <person name="Pantucek R."/>
        </authorList>
    </citation>
    <scope>NUCLEOTIDE SEQUENCE [LARGE SCALE GENOMIC DNA]</scope>
    <source>
        <strain evidence="3 4">CCM 8694</strain>
    </source>
</reference>
<dbReference type="EMBL" id="WHJF01000020">
    <property type="protein sequence ID" value="NHZ62597.1"/>
    <property type="molecule type" value="Genomic_DNA"/>
</dbReference>
<dbReference type="NCBIfam" id="TIGR02595">
    <property type="entry name" value="PEP_CTERM"/>
    <property type="match status" value="1"/>
</dbReference>
<proteinExistence type="predicted"/>
<dbReference type="Proteomes" id="UP000610594">
    <property type="component" value="Unassembled WGS sequence"/>
</dbReference>
<gene>
    <name evidence="3" type="ORF">F1735_09795</name>
</gene>
<keyword evidence="4" id="KW-1185">Reference proteome</keyword>
<feature type="domain" description="Ice-binding protein C-terminal" evidence="2">
    <location>
        <begin position="159"/>
        <end position="184"/>
    </location>
</feature>
<sequence length="186" mass="20067">MIRKLAALAALLSPLCSAHAEQSTWSFAYTGFDVATISWDGETTKWNPAANIKGTFSGTDSNGDGKLVFSELSLLQVGGFDYVGCSWGTCRSDYTFSYAPNSQLEFKVSRYSNDPEGYVFWSTVYESGTSAEFMQYALGSPSGARYAWTPQTTLSIAAAVPEPSSYAMIVAGLLLVGVAARVRRAR</sequence>
<evidence type="ECO:0000259" key="2">
    <source>
        <dbReference type="Pfam" id="PF07589"/>
    </source>
</evidence>
<evidence type="ECO:0000313" key="3">
    <source>
        <dbReference type="EMBL" id="NHZ62597.1"/>
    </source>
</evidence>
<protein>
    <submittedName>
        <fullName evidence="3">PEP-CTERM sorting domain-containing protein</fullName>
    </submittedName>
</protein>
<dbReference type="RefSeq" id="WP_167236766.1">
    <property type="nucleotide sequence ID" value="NZ_WHJF01000020.1"/>
</dbReference>
<keyword evidence="1" id="KW-0732">Signal</keyword>
<comment type="caution">
    <text evidence="3">The sequence shown here is derived from an EMBL/GenBank/DDBJ whole genome shotgun (WGS) entry which is preliminary data.</text>
</comment>
<accession>A0ABX0MII9</accession>
<feature type="signal peptide" evidence="1">
    <location>
        <begin position="1"/>
        <end position="20"/>
    </location>
</feature>
<evidence type="ECO:0000256" key="1">
    <source>
        <dbReference type="SAM" id="SignalP"/>
    </source>
</evidence>
<organism evidence="3 4">
    <name type="scientific">Massilia genomosp. 1</name>
    <dbReference type="NCBI Taxonomy" id="2609280"/>
    <lineage>
        <taxon>Bacteria</taxon>
        <taxon>Pseudomonadati</taxon>
        <taxon>Pseudomonadota</taxon>
        <taxon>Betaproteobacteria</taxon>
        <taxon>Burkholderiales</taxon>
        <taxon>Oxalobacteraceae</taxon>
        <taxon>Telluria group</taxon>
        <taxon>Massilia</taxon>
    </lineage>
</organism>